<evidence type="ECO:0000313" key="3">
    <source>
        <dbReference type="Proteomes" id="UP000823405"/>
    </source>
</evidence>
<feature type="compositionally biased region" description="Polar residues" evidence="1">
    <location>
        <begin position="41"/>
        <end position="62"/>
    </location>
</feature>
<sequence length="241" mass="25532">MTSYSPEPVHLIVFDEDTDSQSDYSSSPPYHIPKVTVAPQAPNSAYQSRGQQGYLNPTQSSTLQQKRQSPPPPPKSLKRLSPVSTTALAKNFQQAQTIASPAKLGPTKTSTVPTTSTAPLARSNTLRTGFTPTPRGANSNGLKRSSSSSAASITSSLASSRTGRSGNIYYNASHYGRNEFSPAERKAAAAEEVQYPTPILRSNSVRLPIEMRTGGTGAANTTTTTAAAAVGYNSNDANNYF</sequence>
<feature type="region of interest" description="Disordered" evidence="1">
    <location>
        <begin position="96"/>
        <end position="165"/>
    </location>
</feature>
<dbReference type="EMBL" id="JAAAIN010005247">
    <property type="protein sequence ID" value="KAG0275431.1"/>
    <property type="molecule type" value="Genomic_DNA"/>
</dbReference>
<dbReference type="Proteomes" id="UP000823405">
    <property type="component" value="Unassembled WGS sequence"/>
</dbReference>
<evidence type="ECO:0000256" key="1">
    <source>
        <dbReference type="SAM" id="MobiDB-lite"/>
    </source>
</evidence>
<feature type="region of interest" description="Disordered" evidence="1">
    <location>
        <begin position="1"/>
        <end position="81"/>
    </location>
</feature>
<dbReference type="AlphaFoldDB" id="A0A9P6UDX3"/>
<feature type="compositionally biased region" description="Low complexity" evidence="1">
    <location>
        <begin position="145"/>
        <end position="160"/>
    </location>
</feature>
<protein>
    <submittedName>
        <fullName evidence="2">Uncharacterized protein</fullName>
    </submittedName>
</protein>
<accession>A0A9P6UDX3</accession>
<dbReference type="OrthoDB" id="2438341at2759"/>
<gene>
    <name evidence="2" type="ORF">BGZ97_010293</name>
</gene>
<proteinExistence type="predicted"/>
<evidence type="ECO:0000313" key="2">
    <source>
        <dbReference type="EMBL" id="KAG0275431.1"/>
    </source>
</evidence>
<reference evidence="2" key="1">
    <citation type="journal article" date="2020" name="Fungal Divers.">
        <title>Resolving the Mortierellaceae phylogeny through synthesis of multi-gene phylogenetics and phylogenomics.</title>
        <authorList>
            <person name="Vandepol N."/>
            <person name="Liber J."/>
            <person name="Desiro A."/>
            <person name="Na H."/>
            <person name="Kennedy M."/>
            <person name="Barry K."/>
            <person name="Grigoriev I.V."/>
            <person name="Miller A.N."/>
            <person name="O'Donnell K."/>
            <person name="Stajich J.E."/>
            <person name="Bonito G."/>
        </authorList>
    </citation>
    <scope>NUCLEOTIDE SEQUENCE</scope>
    <source>
        <strain evidence="2">NVP60</strain>
    </source>
</reference>
<feature type="compositionally biased region" description="Low complexity" evidence="1">
    <location>
        <begin position="106"/>
        <end position="117"/>
    </location>
</feature>
<feature type="compositionally biased region" description="Polar residues" evidence="1">
    <location>
        <begin position="122"/>
        <end position="144"/>
    </location>
</feature>
<name>A0A9P6UDX3_9FUNG</name>
<keyword evidence="3" id="KW-1185">Reference proteome</keyword>
<comment type="caution">
    <text evidence="2">The sequence shown here is derived from an EMBL/GenBank/DDBJ whole genome shotgun (WGS) entry which is preliminary data.</text>
</comment>
<organism evidence="2 3">
    <name type="scientific">Linnemannia gamsii</name>
    <dbReference type="NCBI Taxonomy" id="64522"/>
    <lineage>
        <taxon>Eukaryota</taxon>
        <taxon>Fungi</taxon>
        <taxon>Fungi incertae sedis</taxon>
        <taxon>Mucoromycota</taxon>
        <taxon>Mortierellomycotina</taxon>
        <taxon>Mortierellomycetes</taxon>
        <taxon>Mortierellales</taxon>
        <taxon>Mortierellaceae</taxon>
        <taxon>Linnemannia</taxon>
    </lineage>
</organism>